<dbReference type="EMBL" id="CYYU01000007">
    <property type="protein sequence ID" value="CUN75198.1"/>
    <property type="molecule type" value="Genomic_DNA"/>
</dbReference>
<keyword evidence="3" id="KW-1185">Reference proteome</keyword>
<accession>A0A173ZIX9</accession>
<dbReference type="InterPro" id="IPR008523">
    <property type="entry name" value="DUF805"/>
</dbReference>
<dbReference type="AlphaFoldDB" id="A0A173ZIX9"/>
<feature type="transmembrane region" description="Helical" evidence="1">
    <location>
        <begin position="63"/>
        <end position="81"/>
    </location>
</feature>
<evidence type="ECO:0000256" key="1">
    <source>
        <dbReference type="SAM" id="Phobius"/>
    </source>
</evidence>
<evidence type="ECO:0000313" key="3">
    <source>
        <dbReference type="Proteomes" id="UP000095546"/>
    </source>
</evidence>
<name>A0A173ZIX9_9FIRM</name>
<keyword evidence="1" id="KW-0812">Transmembrane</keyword>
<dbReference type="GO" id="GO:0005886">
    <property type="term" value="C:plasma membrane"/>
    <property type="evidence" value="ECO:0007669"/>
    <property type="project" value="TreeGrafter"/>
</dbReference>
<keyword evidence="1" id="KW-1133">Transmembrane helix</keyword>
<dbReference type="Proteomes" id="UP000095546">
    <property type="component" value="Unassembled WGS sequence"/>
</dbReference>
<dbReference type="RefSeq" id="WP_055161556.1">
    <property type="nucleotide sequence ID" value="NZ_CABIWZ010000007.1"/>
</dbReference>
<evidence type="ECO:0000313" key="2">
    <source>
        <dbReference type="EMBL" id="CUN75198.1"/>
    </source>
</evidence>
<feature type="transmembrane region" description="Helical" evidence="1">
    <location>
        <begin position="29"/>
        <end position="51"/>
    </location>
</feature>
<gene>
    <name evidence="2" type="ORF">ERS852385_01275</name>
</gene>
<proteinExistence type="predicted"/>
<dbReference type="Pfam" id="PF05656">
    <property type="entry name" value="DUF805"/>
    <property type="match status" value="1"/>
</dbReference>
<dbReference type="PANTHER" id="PTHR34980:SF2">
    <property type="entry name" value="INNER MEMBRANE PROTEIN YHAH-RELATED"/>
    <property type="match status" value="1"/>
</dbReference>
<keyword evidence="1" id="KW-0472">Membrane</keyword>
<protein>
    <submittedName>
        <fullName evidence="2">Predicted membrane protein</fullName>
    </submittedName>
</protein>
<dbReference type="PANTHER" id="PTHR34980">
    <property type="entry name" value="INNER MEMBRANE PROTEIN-RELATED-RELATED"/>
    <property type="match status" value="1"/>
</dbReference>
<organism evidence="2 3">
    <name type="scientific">Mitsuokella jalaludinii</name>
    <dbReference type="NCBI Taxonomy" id="187979"/>
    <lineage>
        <taxon>Bacteria</taxon>
        <taxon>Bacillati</taxon>
        <taxon>Bacillota</taxon>
        <taxon>Negativicutes</taxon>
        <taxon>Selenomonadales</taxon>
        <taxon>Selenomonadaceae</taxon>
        <taxon>Mitsuokella</taxon>
    </lineage>
</organism>
<feature type="transmembrane region" description="Helical" evidence="1">
    <location>
        <begin position="123"/>
        <end position="141"/>
    </location>
</feature>
<sequence length="158" mass="17994">MERFNVRLDAQELREKFFSCQGRLNRKPFIMRLLGAIVISTIVAIIFYTLFYSVLGSKQVADGAAIVISIIEVVVIYTLVVRRLHDLGMGQPLAVLYLVIAILQPFFFRLITELPEDSMEAQVVQGLNLFTMLLIVCLMMIRGKRGPNQYGDDPLQKR</sequence>
<feature type="transmembrane region" description="Helical" evidence="1">
    <location>
        <begin position="93"/>
        <end position="111"/>
    </location>
</feature>
<reference evidence="2 3" key="1">
    <citation type="submission" date="2015-09" db="EMBL/GenBank/DDBJ databases">
        <authorList>
            <consortium name="Pathogen Informatics"/>
        </authorList>
    </citation>
    <scope>NUCLEOTIDE SEQUENCE [LARGE SCALE GENOMIC DNA]</scope>
    <source>
        <strain evidence="2 3">2789STDY5608828</strain>
    </source>
</reference>
<dbReference type="STRING" id="187979.ERS852385_01275"/>